<sequence length="72" mass="7699">MVMIAGCGRAGTSGCVGQAAGRTARYYTADAEDNTFVTIDSARCDHQLTTSTSLNAITRDLTIWPTAQPYPR</sequence>
<reference evidence="1 2" key="1">
    <citation type="journal article" date="2019" name="Int. J. Syst. Evol. Microbiol.">
        <title>The Global Catalogue of Microorganisms (GCM) 10K type strain sequencing project: providing services to taxonomists for standard genome sequencing and annotation.</title>
        <authorList>
            <consortium name="The Broad Institute Genomics Platform"/>
            <consortium name="The Broad Institute Genome Sequencing Center for Infectious Disease"/>
            <person name="Wu L."/>
            <person name="Ma J."/>
        </authorList>
    </citation>
    <scope>NUCLEOTIDE SEQUENCE [LARGE SCALE GENOMIC DNA]</scope>
    <source>
        <strain evidence="1 2">JCM 10696</strain>
    </source>
</reference>
<evidence type="ECO:0000313" key="2">
    <source>
        <dbReference type="Proteomes" id="UP001500665"/>
    </source>
</evidence>
<dbReference type="Proteomes" id="UP001500665">
    <property type="component" value="Unassembled WGS sequence"/>
</dbReference>
<proteinExistence type="predicted"/>
<name>A0ABN1RG44_9ACTN</name>
<keyword evidence="2" id="KW-1185">Reference proteome</keyword>
<comment type="caution">
    <text evidence="1">The sequence shown here is derived from an EMBL/GenBank/DDBJ whole genome shotgun (WGS) entry which is preliminary data.</text>
</comment>
<protein>
    <submittedName>
        <fullName evidence="1">Uncharacterized protein</fullName>
    </submittedName>
</protein>
<gene>
    <name evidence="1" type="ORF">GCM10009550_42710</name>
</gene>
<accession>A0ABN1RG44</accession>
<dbReference type="EMBL" id="BAAAHH010000018">
    <property type="protein sequence ID" value="GAA0956570.1"/>
    <property type="molecule type" value="Genomic_DNA"/>
</dbReference>
<organism evidence="1 2">
    <name type="scientific">Actinocorallia libanotica</name>
    <dbReference type="NCBI Taxonomy" id="46162"/>
    <lineage>
        <taxon>Bacteria</taxon>
        <taxon>Bacillati</taxon>
        <taxon>Actinomycetota</taxon>
        <taxon>Actinomycetes</taxon>
        <taxon>Streptosporangiales</taxon>
        <taxon>Thermomonosporaceae</taxon>
        <taxon>Actinocorallia</taxon>
    </lineage>
</organism>
<dbReference type="RefSeq" id="WP_344242654.1">
    <property type="nucleotide sequence ID" value="NZ_BAAAHH010000018.1"/>
</dbReference>
<evidence type="ECO:0000313" key="1">
    <source>
        <dbReference type="EMBL" id="GAA0956570.1"/>
    </source>
</evidence>